<dbReference type="EMBL" id="CP009896">
    <property type="protein sequence ID" value="AIY19544.1"/>
    <property type="molecule type" value="Genomic_DNA"/>
</dbReference>
<protein>
    <submittedName>
        <fullName evidence="3">MarR family transcriptional regulator</fullName>
    </submittedName>
    <submittedName>
        <fullName evidence="2">Transcriptional regulator, MarR family</fullName>
    </submittedName>
</protein>
<dbReference type="KEGG" id="psim:KR76_27225"/>
<dbReference type="PANTHER" id="PTHR33164:SF99">
    <property type="entry name" value="MARR FAMILY REGULATORY PROTEIN"/>
    <property type="match status" value="1"/>
</dbReference>
<dbReference type="GO" id="GO:0006950">
    <property type="term" value="P:response to stress"/>
    <property type="evidence" value="ECO:0007669"/>
    <property type="project" value="TreeGrafter"/>
</dbReference>
<evidence type="ECO:0000313" key="3">
    <source>
        <dbReference type="EMBL" id="KAB2813008.1"/>
    </source>
</evidence>
<dbReference type="SUPFAM" id="SSF46785">
    <property type="entry name" value="Winged helix' DNA-binding domain"/>
    <property type="match status" value="1"/>
</dbReference>
<evidence type="ECO:0000313" key="4">
    <source>
        <dbReference type="Proteomes" id="UP000030300"/>
    </source>
</evidence>
<accession>A0A0A1DQC8</accession>
<dbReference type="InterPro" id="IPR000835">
    <property type="entry name" value="HTH_MarR-typ"/>
</dbReference>
<dbReference type="SMART" id="SM00347">
    <property type="entry name" value="HTH_MARR"/>
    <property type="match status" value="1"/>
</dbReference>
<name>A0A0A1DQC8_NOCSI</name>
<dbReference type="PANTHER" id="PTHR33164">
    <property type="entry name" value="TRANSCRIPTIONAL REGULATOR, MARR FAMILY"/>
    <property type="match status" value="1"/>
</dbReference>
<dbReference type="Pfam" id="PF12802">
    <property type="entry name" value="MarR_2"/>
    <property type="match status" value="1"/>
</dbReference>
<dbReference type="Gene3D" id="1.10.10.10">
    <property type="entry name" value="Winged helix-like DNA-binding domain superfamily/Winged helix DNA-binding domain"/>
    <property type="match status" value="1"/>
</dbReference>
<dbReference type="EMBL" id="WBVM01000001">
    <property type="protein sequence ID" value="KAB2813008.1"/>
    <property type="molecule type" value="Genomic_DNA"/>
</dbReference>
<dbReference type="GO" id="GO:0003700">
    <property type="term" value="F:DNA-binding transcription factor activity"/>
    <property type="evidence" value="ECO:0007669"/>
    <property type="project" value="InterPro"/>
</dbReference>
<keyword evidence="4" id="KW-1185">Reference proteome</keyword>
<dbReference type="PROSITE" id="PS50995">
    <property type="entry name" value="HTH_MARR_2"/>
    <property type="match status" value="1"/>
</dbReference>
<dbReference type="RefSeq" id="WP_038682856.1">
    <property type="nucleotide sequence ID" value="NZ_BJMC01000016.1"/>
</dbReference>
<dbReference type="InterPro" id="IPR036388">
    <property type="entry name" value="WH-like_DNA-bd_sf"/>
</dbReference>
<reference evidence="2 4" key="1">
    <citation type="journal article" date="2015" name="Genome Announc.">
        <title>Complete Genome Sequence of Steroid-Transforming Nocardioides simplex VKM Ac-2033D.</title>
        <authorList>
            <person name="Shtratnikova V.Y."/>
            <person name="Schelkunov M.I."/>
            <person name="Pekov Y.A."/>
            <person name="Fokina V.V."/>
            <person name="Logacheva M.D."/>
            <person name="Sokolov S.L."/>
            <person name="Bragin E.Y."/>
            <person name="Ashapkin V.V."/>
            <person name="Donova M.V."/>
        </authorList>
    </citation>
    <scope>NUCLEOTIDE SEQUENCE [LARGE SCALE GENOMIC DNA]</scope>
    <source>
        <strain evidence="2 4">VKM Ac-2033D</strain>
    </source>
</reference>
<dbReference type="Proteomes" id="UP000030300">
    <property type="component" value="Chromosome"/>
</dbReference>
<dbReference type="AlphaFoldDB" id="A0A0A1DQC8"/>
<evidence type="ECO:0000313" key="2">
    <source>
        <dbReference type="EMBL" id="AIY19544.1"/>
    </source>
</evidence>
<dbReference type="GeneID" id="96612427"/>
<gene>
    <name evidence="3" type="ORF">F9L07_15020</name>
    <name evidence="2" type="ORF">KR76_27225</name>
</gene>
<evidence type="ECO:0000259" key="1">
    <source>
        <dbReference type="PROSITE" id="PS50995"/>
    </source>
</evidence>
<organism evidence="2 4">
    <name type="scientific">Nocardioides simplex</name>
    <name type="common">Arthrobacter simplex</name>
    <dbReference type="NCBI Taxonomy" id="2045"/>
    <lineage>
        <taxon>Bacteria</taxon>
        <taxon>Bacillati</taxon>
        <taxon>Actinomycetota</taxon>
        <taxon>Actinomycetes</taxon>
        <taxon>Propionibacteriales</taxon>
        <taxon>Nocardioidaceae</taxon>
        <taxon>Pimelobacter</taxon>
    </lineage>
</organism>
<evidence type="ECO:0000313" key="5">
    <source>
        <dbReference type="Proteomes" id="UP000449906"/>
    </source>
</evidence>
<dbReference type="OrthoDB" id="3526267at2"/>
<dbReference type="HOGENOM" id="CLU_083287_2_2_11"/>
<dbReference type="InterPro" id="IPR039422">
    <property type="entry name" value="MarR/SlyA-like"/>
</dbReference>
<dbReference type="STRING" id="2045.KR76_27225"/>
<feature type="domain" description="HTH marR-type" evidence="1">
    <location>
        <begin position="12"/>
        <end position="148"/>
    </location>
</feature>
<dbReference type="Proteomes" id="UP000449906">
    <property type="component" value="Unassembled WGS sequence"/>
</dbReference>
<dbReference type="eggNOG" id="COG1846">
    <property type="taxonomic scope" value="Bacteria"/>
</dbReference>
<sequence length="154" mass="17152">MPDEPHWLTPDELETWQILHLALSTLPGALGSQLQADAELSFLEYYVLAGLSDQPEHTMRMSRLALLAGSELSRLSHLMRRLEKRGLVRREPDPSDGRFTHAILTPAGYDVLVAAAPGHVAQVRKLVIDVLDDEEQQVLRRALRKVVGQVVGDC</sequence>
<reference evidence="3 5" key="2">
    <citation type="submission" date="2019-09" db="EMBL/GenBank/DDBJ databases">
        <title>Pimelobacter sp. isolated from Paulinella.</title>
        <authorList>
            <person name="Jeong S.E."/>
        </authorList>
    </citation>
    <scope>NUCLEOTIDE SEQUENCE [LARGE SCALE GENOMIC DNA]</scope>
    <source>
        <strain evidence="3 5">Pch-N</strain>
    </source>
</reference>
<dbReference type="InterPro" id="IPR036390">
    <property type="entry name" value="WH_DNA-bd_sf"/>
</dbReference>
<proteinExistence type="predicted"/>